<protein>
    <recommendedName>
        <fullName evidence="1">Reverse transcriptase zinc-binding domain-containing protein</fullName>
    </recommendedName>
</protein>
<dbReference type="Pfam" id="PF13966">
    <property type="entry name" value="zf-RVT"/>
    <property type="match status" value="1"/>
</dbReference>
<proteinExistence type="predicted"/>
<dbReference type="EMBL" id="JARYMX010000002">
    <property type="protein sequence ID" value="KAJ9560034.1"/>
    <property type="molecule type" value="Genomic_DNA"/>
</dbReference>
<feature type="domain" description="Reverse transcriptase zinc-binding" evidence="1">
    <location>
        <begin position="230"/>
        <end position="317"/>
    </location>
</feature>
<evidence type="ECO:0000313" key="3">
    <source>
        <dbReference type="Proteomes" id="UP001172457"/>
    </source>
</evidence>
<gene>
    <name evidence="2" type="ORF">OSB04_005194</name>
</gene>
<dbReference type="PANTHER" id="PTHR33116:SF78">
    <property type="entry name" value="OS12G0587133 PROTEIN"/>
    <property type="match status" value="1"/>
</dbReference>
<dbReference type="Proteomes" id="UP001172457">
    <property type="component" value="Chromosome 2"/>
</dbReference>
<name>A0AA38THB2_9ASTR</name>
<organism evidence="2 3">
    <name type="scientific">Centaurea solstitialis</name>
    <name type="common">yellow star-thistle</name>
    <dbReference type="NCBI Taxonomy" id="347529"/>
    <lineage>
        <taxon>Eukaryota</taxon>
        <taxon>Viridiplantae</taxon>
        <taxon>Streptophyta</taxon>
        <taxon>Embryophyta</taxon>
        <taxon>Tracheophyta</taxon>
        <taxon>Spermatophyta</taxon>
        <taxon>Magnoliopsida</taxon>
        <taxon>eudicotyledons</taxon>
        <taxon>Gunneridae</taxon>
        <taxon>Pentapetalae</taxon>
        <taxon>asterids</taxon>
        <taxon>campanulids</taxon>
        <taxon>Asterales</taxon>
        <taxon>Asteraceae</taxon>
        <taxon>Carduoideae</taxon>
        <taxon>Cardueae</taxon>
        <taxon>Centaureinae</taxon>
        <taxon>Centaurea</taxon>
    </lineage>
</organism>
<keyword evidence="3" id="KW-1185">Reference proteome</keyword>
<dbReference type="AlphaFoldDB" id="A0AA38THB2"/>
<reference evidence="2" key="1">
    <citation type="submission" date="2023-03" db="EMBL/GenBank/DDBJ databases">
        <title>Chromosome-scale reference genome and RAD-based genetic map of yellow starthistle (Centaurea solstitialis) reveal putative structural variation and QTLs associated with invader traits.</title>
        <authorList>
            <person name="Reatini B."/>
            <person name="Cang F.A."/>
            <person name="Jiang Q."/>
            <person name="Mckibben M.T.W."/>
            <person name="Barker M.S."/>
            <person name="Rieseberg L.H."/>
            <person name="Dlugosch K.M."/>
        </authorList>
    </citation>
    <scope>NUCLEOTIDE SEQUENCE</scope>
    <source>
        <strain evidence="2">CAN-66</strain>
        <tissue evidence="2">Leaf</tissue>
    </source>
</reference>
<comment type="caution">
    <text evidence="2">The sequence shown here is derived from an EMBL/GenBank/DDBJ whole genome shotgun (WGS) entry which is preliminary data.</text>
</comment>
<dbReference type="InterPro" id="IPR026960">
    <property type="entry name" value="RVT-Znf"/>
</dbReference>
<evidence type="ECO:0000259" key="1">
    <source>
        <dbReference type="Pfam" id="PF13966"/>
    </source>
</evidence>
<sequence length="420" mass="48571">MEKSTTRFDSRLEKSKTYLCSNVLVDRRREHEFGVVTSDEKQSEKRSDGGVAGLGTKRFFWGYKEGDRNIWWVAWDKVLLGKDQGGLGVAGFQSMNLAFLSKWYWKFQVESNSFWKDVVSELFGQSGGFEGRLRKRKNSPWSEIVQVVKNLDIVPPILNTFDKKIMAGSLVPFWKDKWIGSGLPLKARFPPFRTRTLGDLTSMENLLNGSNFLSYWKDFWYWNQDANGLFSVKKMYNFLHQRLNPPAPTQACCKWSSLVPIKVNVFIWRLFLNALPTRANLLRRGVVLQDSTCVLCNSGLDVVDHCLFTCSKVDGIWRKVWSWMRLSGGRLKSTEEFQFKLFPPSRSKSWVSSFGAICMVTLWCIWNWRNRILHAESPRVLEALDHEDLFPQIQRLSALWAFHRGRSGTLFLGCLDLLSS</sequence>
<evidence type="ECO:0000313" key="2">
    <source>
        <dbReference type="EMBL" id="KAJ9560034.1"/>
    </source>
</evidence>
<dbReference type="PANTHER" id="PTHR33116">
    <property type="entry name" value="REVERSE TRANSCRIPTASE ZINC-BINDING DOMAIN-CONTAINING PROTEIN-RELATED-RELATED"/>
    <property type="match status" value="1"/>
</dbReference>
<accession>A0AA38THB2</accession>